<reference evidence="1 2" key="1">
    <citation type="journal article" date="2016" name="Genome Biol. Evol.">
        <title>Divergent and convergent evolution of fungal pathogenicity.</title>
        <authorList>
            <person name="Shang Y."/>
            <person name="Xiao G."/>
            <person name="Zheng P."/>
            <person name="Cen K."/>
            <person name="Zhan S."/>
            <person name="Wang C."/>
        </authorList>
    </citation>
    <scope>NUCLEOTIDE SEQUENCE [LARGE SCALE GENOMIC DNA]</scope>
    <source>
        <strain evidence="1 2">RCEF 2490</strain>
    </source>
</reference>
<keyword evidence="2" id="KW-1185">Reference proteome</keyword>
<dbReference type="Proteomes" id="UP000078544">
    <property type="component" value="Unassembled WGS sequence"/>
</dbReference>
<sequence length="88" mass="9182">MSLRCKMLLDKGTARNEAAIEGSIRGMAPGQRADPMWAAVSKARQGLERLSVGNTGASAESGWSCGFPSSVPSLQRASMELLTCGALP</sequence>
<name>A0A166RM21_9HYPO</name>
<evidence type="ECO:0000313" key="2">
    <source>
        <dbReference type="Proteomes" id="UP000078544"/>
    </source>
</evidence>
<comment type="caution">
    <text evidence="1">The sequence shown here is derived from an EMBL/GenBank/DDBJ whole genome shotgun (WGS) entry which is preliminary data.</text>
</comment>
<protein>
    <submittedName>
        <fullName evidence="1">Uncharacterized protein</fullName>
    </submittedName>
</protein>
<accession>A0A166RM21</accession>
<gene>
    <name evidence="1" type="ORF">AAL_00120</name>
</gene>
<dbReference type="EMBL" id="AZGY01000001">
    <property type="protein sequence ID" value="OAA32655.1"/>
    <property type="molecule type" value="Genomic_DNA"/>
</dbReference>
<dbReference type="AlphaFoldDB" id="A0A166RM21"/>
<evidence type="ECO:0000313" key="1">
    <source>
        <dbReference type="EMBL" id="OAA32655.1"/>
    </source>
</evidence>
<proteinExistence type="predicted"/>
<organism evidence="1 2">
    <name type="scientific">Moelleriella libera RCEF 2490</name>
    <dbReference type="NCBI Taxonomy" id="1081109"/>
    <lineage>
        <taxon>Eukaryota</taxon>
        <taxon>Fungi</taxon>
        <taxon>Dikarya</taxon>
        <taxon>Ascomycota</taxon>
        <taxon>Pezizomycotina</taxon>
        <taxon>Sordariomycetes</taxon>
        <taxon>Hypocreomycetidae</taxon>
        <taxon>Hypocreales</taxon>
        <taxon>Clavicipitaceae</taxon>
        <taxon>Moelleriella</taxon>
    </lineage>
</organism>